<dbReference type="CDD" id="cd16568">
    <property type="entry name" value="RING-HC_ScPSH1-like"/>
    <property type="match status" value="1"/>
</dbReference>
<feature type="compositionally biased region" description="Acidic residues" evidence="5">
    <location>
        <begin position="289"/>
        <end position="318"/>
    </location>
</feature>
<feature type="region of interest" description="Disordered" evidence="5">
    <location>
        <begin position="277"/>
        <end position="331"/>
    </location>
</feature>
<evidence type="ECO:0000313" key="7">
    <source>
        <dbReference type="EMBL" id="KAL2867947.1"/>
    </source>
</evidence>
<dbReference type="InterPro" id="IPR001841">
    <property type="entry name" value="Znf_RING"/>
</dbReference>
<organism evidence="7 8">
    <name type="scientific">Aspergillus lucknowensis</name>
    <dbReference type="NCBI Taxonomy" id="176173"/>
    <lineage>
        <taxon>Eukaryota</taxon>
        <taxon>Fungi</taxon>
        <taxon>Dikarya</taxon>
        <taxon>Ascomycota</taxon>
        <taxon>Pezizomycotina</taxon>
        <taxon>Eurotiomycetes</taxon>
        <taxon>Eurotiomycetidae</taxon>
        <taxon>Eurotiales</taxon>
        <taxon>Aspergillaceae</taxon>
        <taxon>Aspergillus</taxon>
        <taxon>Aspergillus subgen. Nidulantes</taxon>
    </lineage>
</organism>
<feature type="compositionally biased region" description="Acidic residues" evidence="5">
    <location>
        <begin position="365"/>
        <end position="399"/>
    </location>
</feature>
<protein>
    <recommendedName>
        <fullName evidence="6">RING-type domain-containing protein</fullName>
    </recommendedName>
</protein>
<feature type="compositionally biased region" description="Pro residues" evidence="5">
    <location>
        <begin position="1"/>
        <end position="11"/>
    </location>
</feature>
<keyword evidence="3" id="KW-0862">Zinc</keyword>
<evidence type="ECO:0000259" key="6">
    <source>
        <dbReference type="PROSITE" id="PS50089"/>
    </source>
</evidence>
<dbReference type="PANTHER" id="PTHR15898">
    <property type="entry name" value="BIFUNCTIONAL APOPTOSIS REGULATOR"/>
    <property type="match status" value="1"/>
</dbReference>
<feature type="region of interest" description="Disordered" evidence="5">
    <location>
        <begin position="1"/>
        <end position="29"/>
    </location>
</feature>
<proteinExistence type="predicted"/>
<dbReference type="SMART" id="SM00184">
    <property type="entry name" value="RING"/>
    <property type="match status" value="1"/>
</dbReference>
<keyword evidence="2 4" id="KW-0863">Zinc-finger</keyword>
<dbReference type="Proteomes" id="UP001610432">
    <property type="component" value="Unassembled WGS sequence"/>
</dbReference>
<dbReference type="Pfam" id="PF00097">
    <property type="entry name" value="zf-C3HC4"/>
    <property type="match status" value="1"/>
</dbReference>
<feature type="compositionally biased region" description="Polar residues" evidence="5">
    <location>
        <begin position="414"/>
        <end position="425"/>
    </location>
</feature>
<dbReference type="PROSITE" id="PS50089">
    <property type="entry name" value="ZF_RING_2"/>
    <property type="match status" value="1"/>
</dbReference>
<dbReference type="SUPFAM" id="SSF57850">
    <property type="entry name" value="RING/U-box"/>
    <property type="match status" value="1"/>
</dbReference>
<accession>A0ABR4LU94</accession>
<dbReference type="RefSeq" id="XP_070886926.1">
    <property type="nucleotide sequence ID" value="XM_071032803.1"/>
</dbReference>
<gene>
    <name evidence="7" type="ORF">BJX67DRAFT_380504</name>
</gene>
<name>A0ABR4LU94_9EURO</name>
<sequence>MSLPQSTPPTAAPGRSHGGTKASTPQDTSGLFQTLQGHVDDIRALIQCGICIRPLYEPFTLACGHTFCYGCLTSWFAEGRSNKTCPDCRAPVKSQPAPAYLVRAVVQLFTSRPELLDKGETTDQHKTHQLEEAGKLEADKKNTNPREAGLFRGIFNKSRHQPAQPIIDLEDGVVRCPHCSWELDEMGCVNCGFRHDDDSMSDWGGDSEENSEMTDDPYDDGDDDIEDGFGEAPGFDWGEWYDGLPLEALPPELRYGPVPGVGRSGFPILPGAAALHDHSDLDSHGSTLEGDDDEEYDEEEDEDMDSFIDDGEPSEDYSSDSGRSTIVGHPDYSREELHAIFDDSASSGYSTAHSNVFDFSAAPDSGDEENENTEGDELEVDYGGEFDDEEEGNDDDDDEGPIRPTVTGTRRRISTYQILSSSSPFRPSGEAPRTTGFNGGTRQATQRREQPPSAGSSATRAIAVDDDSDEGPIAPTRRARDRGNCRPSVR</sequence>
<dbReference type="PANTHER" id="PTHR15898:SF13">
    <property type="entry name" value="BIFUNCTIONAL APOPTOSIS REGULATOR"/>
    <property type="match status" value="1"/>
</dbReference>
<evidence type="ECO:0000256" key="2">
    <source>
        <dbReference type="ARBA" id="ARBA00022771"/>
    </source>
</evidence>
<feature type="region of interest" description="Disordered" evidence="5">
    <location>
        <begin position="200"/>
        <end position="236"/>
    </location>
</feature>
<dbReference type="EMBL" id="JBFXLQ010000016">
    <property type="protein sequence ID" value="KAL2867947.1"/>
    <property type="molecule type" value="Genomic_DNA"/>
</dbReference>
<keyword evidence="8" id="KW-1185">Reference proteome</keyword>
<feature type="region of interest" description="Disordered" evidence="5">
    <location>
        <begin position="117"/>
        <end position="136"/>
    </location>
</feature>
<dbReference type="InterPro" id="IPR013083">
    <property type="entry name" value="Znf_RING/FYVE/PHD"/>
</dbReference>
<feature type="compositionally biased region" description="Acidic residues" evidence="5">
    <location>
        <begin position="205"/>
        <end position="229"/>
    </location>
</feature>
<dbReference type="GeneID" id="98147875"/>
<evidence type="ECO:0000313" key="8">
    <source>
        <dbReference type="Proteomes" id="UP001610432"/>
    </source>
</evidence>
<keyword evidence="1" id="KW-0479">Metal-binding</keyword>
<dbReference type="PROSITE" id="PS00518">
    <property type="entry name" value="ZF_RING_1"/>
    <property type="match status" value="1"/>
</dbReference>
<evidence type="ECO:0000256" key="4">
    <source>
        <dbReference type="PROSITE-ProRule" id="PRU00175"/>
    </source>
</evidence>
<comment type="caution">
    <text evidence="7">The sequence shown here is derived from an EMBL/GenBank/DDBJ whole genome shotgun (WGS) entry which is preliminary data.</text>
</comment>
<dbReference type="Gene3D" id="3.30.40.10">
    <property type="entry name" value="Zinc/RING finger domain, C3HC4 (zinc finger)"/>
    <property type="match status" value="1"/>
</dbReference>
<dbReference type="InterPro" id="IPR017907">
    <property type="entry name" value="Znf_RING_CS"/>
</dbReference>
<evidence type="ECO:0000256" key="5">
    <source>
        <dbReference type="SAM" id="MobiDB-lite"/>
    </source>
</evidence>
<evidence type="ECO:0000256" key="1">
    <source>
        <dbReference type="ARBA" id="ARBA00022723"/>
    </source>
</evidence>
<evidence type="ECO:0000256" key="3">
    <source>
        <dbReference type="ARBA" id="ARBA00022833"/>
    </source>
</evidence>
<reference evidence="7 8" key="1">
    <citation type="submission" date="2024-07" db="EMBL/GenBank/DDBJ databases">
        <title>Section-level genome sequencing and comparative genomics of Aspergillus sections Usti and Cavernicolus.</title>
        <authorList>
            <consortium name="Lawrence Berkeley National Laboratory"/>
            <person name="Nybo J.L."/>
            <person name="Vesth T.C."/>
            <person name="Theobald S."/>
            <person name="Frisvad J.C."/>
            <person name="Larsen T.O."/>
            <person name="Kjaerboelling I."/>
            <person name="Rothschild-Mancinelli K."/>
            <person name="Lyhne E.K."/>
            <person name="Kogle M.E."/>
            <person name="Barry K."/>
            <person name="Clum A."/>
            <person name="Na H."/>
            <person name="Ledsgaard L."/>
            <person name="Lin J."/>
            <person name="Lipzen A."/>
            <person name="Kuo A."/>
            <person name="Riley R."/>
            <person name="Mondo S."/>
            <person name="Labutti K."/>
            <person name="Haridas S."/>
            <person name="Pangalinan J."/>
            <person name="Salamov A.A."/>
            <person name="Simmons B.A."/>
            <person name="Magnuson J.K."/>
            <person name="Chen J."/>
            <person name="Drula E."/>
            <person name="Henrissat B."/>
            <person name="Wiebenga A."/>
            <person name="Lubbers R.J."/>
            <person name="Gomes A.C."/>
            <person name="Macurrencykelacurrency M.R."/>
            <person name="Stajich J."/>
            <person name="Grigoriev I.V."/>
            <person name="Mortensen U.H."/>
            <person name="De Vries R.P."/>
            <person name="Baker S.E."/>
            <person name="Andersen M.R."/>
        </authorList>
    </citation>
    <scope>NUCLEOTIDE SEQUENCE [LARGE SCALE GENOMIC DNA]</scope>
    <source>
        <strain evidence="7 8">CBS 449.75</strain>
    </source>
</reference>
<feature type="region of interest" description="Disordered" evidence="5">
    <location>
        <begin position="356"/>
        <end position="490"/>
    </location>
</feature>
<feature type="domain" description="RING-type" evidence="6">
    <location>
        <begin position="48"/>
        <end position="89"/>
    </location>
</feature>
<dbReference type="InterPro" id="IPR018957">
    <property type="entry name" value="Znf_C3HC4_RING-type"/>
</dbReference>